<evidence type="ECO:0000313" key="2">
    <source>
        <dbReference type="EMBL" id="HJC37070.1"/>
    </source>
</evidence>
<protein>
    <submittedName>
        <fullName evidence="2">Uncharacterized protein</fullName>
    </submittedName>
</protein>
<keyword evidence="1" id="KW-0472">Membrane</keyword>
<feature type="transmembrane region" description="Helical" evidence="1">
    <location>
        <begin position="129"/>
        <end position="151"/>
    </location>
</feature>
<gene>
    <name evidence="2" type="ORF">H9702_08090</name>
</gene>
<dbReference type="Proteomes" id="UP000823896">
    <property type="component" value="Unassembled WGS sequence"/>
</dbReference>
<feature type="transmembrane region" description="Helical" evidence="1">
    <location>
        <begin position="340"/>
        <end position="359"/>
    </location>
</feature>
<feature type="transmembrane region" description="Helical" evidence="1">
    <location>
        <begin position="493"/>
        <end position="517"/>
    </location>
</feature>
<reference evidence="2" key="2">
    <citation type="submission" date="2021-04" db="EMBL/GenBank/DDBJ databases">
        <authorList>
            <person name="Gilroy R."/>
        </authorList>
    </citation>
    <scope>NUCLEOTIDE SEQUENCE</scope>
    <source>
        <strain evidence="2">CHK187-11901</strain>
    </source>
</reference>
<keyword evidence="1" id="KW-1133">Transmembrane helix</keyword>
<feature type="transmembrane region" description="Helical" evidence="1">
    <location>
        <begin position="157"/>
        <end position="179"/>
    </location>
</feature>
<evidence type="ECO:0000256" key="1">
    <source>
        <dbReference type="SAM" id="Phobius"/>
    </source>
</evidence>
<sequence length="525" mass="59745">MFSVFATSYRLRITYRVNSIIYSLKQLPLVRRLLPSALYRSRGLKRFACVIAILMEILGMFLQKGAYLGIVVLAPVTQLLPPDTWTAGFLHILLFLSIAGAVSNNRLFDPTRDKYYAIILMRMDARNFTVSNYLYELLKLFIGFAAFLGICAGLGTLPWWCVIVCPLLPCALKCISGWYSLRKYERKRIIRNENSPVKAVWGTIALCWALAFAPLAFARVLPVLCFPLFTALSLVLAIYGFSYLCQFRLYRPMYQVLLSQGTSAVQLNLKKITDENYRKSISADTAITSHKKGYAYFNELFVKRHQKLLLRYAKRMALITLALVAAAAAALVAFPQAREVANELVLMFLPYFIFLIYSFNSGKSVVQAMFRNCDRSMLTYSFYRRPDVILSLFKLRLRDVILINLMPASVLALGLPLLIWLSGGTDNILVYPIVLLCIMATSAFFSIHYLTCYYLLQPYNEATETKSSTYGVVMGITYLVCFAFIYLRMDPIVFGGVMIIFSVLYAVIARILVYRLAPSTFRLRR</sequence>
<name>A0A9D2NTF8_9FIRM</name>
<feature type="transmembrane region" description="Helical" evidence="1">
    <location>
        <begin position="88"/>
        <end position="108"/>
    </location>
</feature>
<comment type="caution">
    <text evidence="2">The sequence shown here is derived from an EMBL/GenBank/DDBJ whole genome shotgun (WGS) entry which is preliminary data.</text>
</comment>
<feature type="transmembrane region" description="Helical" evidence="1">
    <location>
        <begin position="199"/>
        <end position="220"/>
    </location>
</feature>
<feature type="transmembrane region" description="Helical" evidence="1">
    <location>
        <begin position="428"/>
        <end position="456"/>
    </location>
</feature>
<feature type="transmembrane region" description="Helical" evidence="1">
    <location>
        <begin position="316"/>
        <end position="334"/>
    </location>
</feature>
<keyword evidence="1" id="KW-0812">Transmembrane</keyword>
<feature type="transmembrane region" description="Helical" evidence="1">
    <location>
        <begin position="226"/>
        <end position="245"/>
    </location>
</feature>
<reference evidence="2" key="1">
    <citation type="journal article" date="2021" name="PeerJ">
        <title>Extensive microbial diversity within the chicken gut microbiome revealed by metagenomics and culture.</title>
        <authorList>
            <person name="Gilroy R."/>
            <person name="Ravi A."/>
            <person name="Getino M."/>
            <person name="Pursley I."/>
            <person name="Horton D.L."/>
            <person name="Alikhan N.F."/>
            <person name="Baker D."/>
            <person name="Gharbi K."/>
            <person name="Hall N."/>
            <person name="Watson M."/>
            <person name="Adriaenssens E.M."/>
            <person name="Foster-Nyarko E."/>
            <person name="Jarju S."/>
            <person name="Secka A."/>
            <person name="Antonio M."/>
            <person name="Oren A."/>
            <person name="Chaudhuri R.R."/>
            <person name="La Ragione R."/>
            <person name="Hildebrand F."/>
            <person name="Pallen M.J."/>
        </authorList>
    </citation>
    <scope>NUCLEOTIDE SEQUENCE</scope>
    <source>
        <strain evidence="2">CHK187-11901</strain>
    </source>
</reference>
<feature type="transmembrane region" description="Helical" evidence="1">
    <location>
        <begin position="47"/>
        <end position="76"/>
    </location>
</feature>
<proteinExistence type="predicted"/>
<evidence type="ECO:0000313" key="3">
    <source>
        <dbReference type="Proteomes" id="UP000823896"/>
    </source>
</evidence>
<organism evidence="2 3">
    <name type="scientific">Candidatus Merdibacter merdavium</name>
    <dbReference type="NCBI Taxonomy" id="2838692"/>
    <lineage>
        <taxon>Bacteria</taxon>
        <taxon>Bacillati</taxon>
        <taxon>Bacillota</taxon>
        <taxon>Erysipelotrichia</taxon>
        <taxon>Erysipelotrichales</taxon>
        <taxon>Erysipelotrichaceae</taxon>
        <taxon>Merdibacter</taxon>
    </lineage>
</organism>
<feature type="transmembrane region" description="Helical" evidence="1">
    <location>
        <begin position="400"/>
        <end position="422"/>
    </location>
</feature>
<dbReference type="EMBL" id="DWWM01000052">
    <property type="protein sequence ID" value="HJC37070.1"/>
    <property type="molecule type" value="Genomic_DNA"/>
</dbReference>
<feature type="transmembrane region" description="Helical" evidence="1">
    <location>
        <begin position="468"/>
        <end position="487"/>
    </location>
</feature>
<dbReference type="AlphaFoldDB" id="A0A9D2NTF8"/>
<accession>A0A9D2NTF8</accession>